<keyword evidence="1" id="KW-1133">Transmembrane helix</keyword>
<dbReference type="GeneID" id="20813096"/>
<evidence type="ECO:0000256" key="1">
    <source>
        <dbReference type="SAM" id="Phobius"/>
    </source>
</evidence>
<protein>
    <submittedName>
        <fullName evidence="2">Uncharacterized protein</fullName>
    </submittedName>
</protein>
<keyword evidence="1" id="KW-0472">Membrane</keyword>
<dbReference type="RefSeq" id="XP_009836241.1">
    <property type="nucleotide sequence ID" value="XM_009837939.1"/>
</dbReference>
<sequence>MCPILACHHMASSVSAVLTSSSSPGRMSSPRIDAASLECRVMRLILRRVGDAEDISEGMAWSLASRTPCLHGMMQWKRARSPVMCAVMPLSMITPWCAGRLVQGTVYNRMLNQLDCKHVFVVVFLIFICIVVLFVPVWSAATPTVYCVPTVSAASSTFTVSGAATSVASAQLGCRRLLGHVLTGGRFPATRHLVCRGISQLQLWRWRSRNL</sequence>
<evidence type="ECO:0000313" key="2">
    <source>
        <dbReference type="EMBL" id="ETV74135.1"/>
    </source>
</evidence>
<dbReference type="EMBL" id="KI913145">
    <property type="protein sequence ID" value="ETV74135.1"/>
    <property type="molecule type" value="Genomic_DNA"/>
</dbReference>
<dbReference type="VEuPathDB" id="FungiDB:H257_11100"/>
<name>W4G383_APHAT</name>
<dbReference type="AlphaFoldDB" id="W4G383"/>
<reference evidence="2" key="1">
    <citation type="submission" date="2013-12" db="EMBL/GenBank/DDBJ databases">
        <title>The Genome Sequence of Aphanomyces astaci APO3.</title>
        <authorList>
            <consortium name="The Broad Institute Genomics Platform"/>
            <person name="Russ C."/>
            <person name="Tyler B."/>
            <person name="van West P."/>
            <person name="Dieguez-Uribeondo J."/>
            <person name="Young S.K."/>
            <person name="Zeng Q."/>
            <person name="Gargeya S."/>
            <person name="Fitzgerald M."/>
            <person name="Abouelleil A."/>
            <person name="Alvarado L."/>
            <person name="Chapman S.B."/>
            <person name="Gainer-Dewar J."/>
            <person name="Goldberg J."/>
            <person name="Griggs A."/>
            <person name="Gujja S."/>
            <person name="Hansen M."/>
            <person name="Howarth C."/>
            <person name="Imamovic A."/>
            <person name="Ireland A."/>
            <person name="Larimer J."/>
            <person name="McCowan C."/>
            <person name="Murphy C."/>
            <person name="Pearson M."/>
            <person name="Poon T.W."/>
            <person name="Priest M."/>
            <person name="Roberts A."/>
            <person name="Saif S."/>
            <person name="Shea T."/>
            <person name="Sykes S."/>
            <person name="Wortman J."/>
            <person name="Nusbaum C."/>
            <person name="Birren B."/>
        </authorList>
    </citation>
    <scope>NUCLEOTIDE SEQUENCE [LARGE SCALE GENOMIC DNA]</scope>
    <source>
        <strain evidence="2">APO3</strain>
    </source>
</reference>
<feature type="transmembrane region" description="Helical" evidence="1">
    <location>
        <begin position="119"/>
        <end position="141"/>
    </location>
</feature>
<proteinExistence type="predicted"/>
<organism evidence="2">
    <name type="scientific">Aphanomyces astaci</name>
    <name type="common">Crayfish plague agent</name>
    <dbReference type="NCBI Taxonomy" id="112090"/>
    <lineage>
        <taxon>Eukaryota</taxon>
        <taxon>Sar</taxon>
        <taxon>Stramenopiles</taxon>
        <taxon>Oomycota</taxon>
        <taxon>Saprolegniomycetes</taxon>
        <taxon>Saprolegniales</taxon>
        <taxon>Verrucalvaceae</taxon>
        <taxon>Aphanomyces</taxon>
    </lineage>
</organism>
<gene>
    <name evidence="2" type="ORF">H257_11100</name>
</gene>
<accession>W4G383</accession>
<keyword evidence="1" id="KW-0812">Transmembrane</keyword>